<protein>
    <submittedName>
        <fullName evidence="1">Uncharacterized protein</fullName>
    </submittedName>
</protein>
<dbReference type="Proteomes" id="UP001434883">
    <property type="component" value="Unassembled WGS sequence"/>
</dbReference>
<proteinExistence type="predicted"/>
<sequence length="106" mass="12202">MWPEKSHRRARREPLKSTIGVTLSSEARRCFSCPPVERHHRGVPHFEQPVIKQCIRTSNQSTFTVPLSSEMKARGNARGHLSPVHRSYGFYGDKYSNMQDVQSHPE</sequence>
<reference evidence="1 2" key="1">
    <citation type="submission" date="2021-06" db="EMBL/GenBank/DDBJ databases">
        <authorList>
            <person name="Palmer J.M."/>
        </authorList>
    </citation>
    <scope>NUCLEOTIDE SEQUENCE [LARGE SCALE GENOMIC DNA]</scope>
    <source>
        <strain evidence="1 2">XC_2019</strain>
        <tissue evidence="1">Muscle</tissue>
    </source>
</reference>
<keyword evidence="2" id="KW-1185">Reference proteome</keyword>
<gene>
    <name evidence="1" type="ORF">XENOCAPTIV_016922</name>
</gene>
<organism evidence="1 2">
    <name type="scientific">Xenoophorus captivus</name>
    <dbReference type="NCBI Taxonomy" id="1517983"/>
    <lineage>
        <taxon>Eukaryota</taxon>
        <taxon>Metazoa</taxon>
        <taxon>Chordata</taxon>
        <taxon>Craniata</taxon>
        <taxon>Vertebrata</taxon>
        <taxon>Euteleostomi</taxon>
        <taxon>Actinopterygii</taxon>
        <taxon>Neopterygii</taxon>
        <taxon>Teleostei</taxon>
        <taxon>Neoteleostei</taxon>
        <taxon>Acanthomorphata</taxon>
        <taxon>Ovalentaria</taxon>
        <taxon>Atherinomorphae</taxon>
        <taxon>Cyprinodontiformes</taxon>
        <taxon>Goodeidae</taxon>
        <taxon>Xenoophorus</taxon>
    </lineage>
</organism>
<name>A0ABV0S2N9_9TELE</name>
<evidence type="ECO:0000313" key="1">
    <source>
        <dbReference type="EMBL" id="MEQ2214176.1"/>
    </source>
</evidence>
<dbReference type="EMBL" id="JAHRIN010067254">
    <property type="protein sequence ID" value="MEQ2214176.1"/>
    <property type="molecule type" value="Genomic_DNA"/>
</dbReference>
<evidence type="ECO:0000313" key="2">
    <source>
        <dbReference type="Proteomes" id="UP001434883"/>
    </source>
</evidence>
<accession>A0ABV0S2N9</accession>
<comment type="caution">
    <text evidence="1">The sequence shown here is derived from an EMBL/GenBank/DDBJ whole genome shotgun (WGS) entry which is preliminary data.</text>
</comment>